<evidence type="ECO:0000313" key="1">
    <source>
        <dbReference type="EMBL" id="EEE08127.1"/>
    </source>
</evidence>
<gene>
    <name evidence="1" type="ORF">BURMUCGD2_2344</name>
</gene>
<dbReference type="Proteomes" id="UP000004535">
    <property type="component" value="Unassembled WGS sequence"/>
</dbReference>
<accession>B9BNB7</accession>
<name>B9BNB7_9BURK</name>
<organism evidence="1 2">
    <name type="scientific">Burkholderia multivorans CGD2</name>
    <dbReference type="NCBI Taxonomy" id="513052"/>
    <lineage>
        <taxon>Bacteria</taxon>
        <taxon>Pseudomonadati</taxon>
        <taxon>Pseudomonadota</taxon>
        <taxon>Betaproteobacteria</taxon>
        <taxon>Burkholderiales</taxon>
        <taxon>Burkholderiaceae</taxon>
        <taxon>Burkholderia</taxon>
        <taxon>Burkholderia cepacia complex</taxon>
    </lineage>
</organism>
<reference evidence="1 2" key="1">
    <citation type="journal article" date="2012" name="J. Bacteriol.">
        <title>Draft Genome Sequence Determination for Cystic Fibrosis and Chronic Granulomatous Disease Burkholderia multivorans Isolates.</title>
        <authorList>
            <person name="Varga J.J."/>
            <person name="Losada L."/>
            <person name="Zelazny A.M."/>
            <person name="Brinkac L."/>
            <person name="Harkins D."/>
            <person name="Radune D."/>
            <person name="Hostetler J."/>
            <person name="Sampaio E.P."/>
            <person name="Ronning C.M."/>
            <person name="Nierman W.C."/>
            <person name="Greenberg D.E."/>
            <person name="Holland S.M."/>
            <person name="Goldberg J.B."/>
        </authorList>
    </citation>
    <scope>NUCLEOTIDE SEQUENCE [LARGE SCALE GENOMIC DNA]</scope>
    <source>
        <strain evidence="1 2">CGD2</strain>
    </source>
</reference>
<evidence type="ECO:0000313" key="2">
    <source>
        <dbReference type="Proteomes" id="UP000004535"/>
    </source>
</evidence>
<proteinExistence type="predicted"/>
<dbReference type="AlphaFoldDB" id="B9BNB7"/>
<sequence>MLAGPRFVDVDKFDEWEAFAPYPDHVVHAAHEASAESSDSHPPFSQLEERVYAFPGTEARHDLQQCD</sequence>
<dbReference type="EMBL" id="ACFC01000003">
    <property type="protein sequence ID" value="EEE08127.1"/>
    <property type="molecule type" value="Genomic_DNA"/>
</dbReference>
<protein>
    <submittedName>
        <fullName evidence="1">Uncharacterized protein</fullName>
    </submittedName>
</protein>
<comment type="caution">
    <text evidence="1">The sequence shown here is derived from an EMBL/GenBank/DDBJ whole genome shotgun (WGS) entry which is preliminary data.</text>
</comment>